<feature type="compositionally biased region" description="Basic and acidic residues" evidence="1">
    <location>
        <begin position="70"/>
        <end position="91"/>
    </location>
</feature>
<feature type="region of interest" description="Disordered" evidence="1">
    <location>
        <begin position="352"/>
        <end position="414"/>
    </location>
</feature>
<protein>
    <submittedName>
        <fullName evidence="2">Uncharacterized protein</fullName>
    </submittedName>
</protein>
<feature type="region of interest" description="Disordered" evidence="1">
    <location>
        <begin position="293"/>
        <end position="315"/>
    </location>
</feature>
<reference evidence="2" key="1">
    <citation type="submission" date="2022-10" db="EMBL/GenBank/DDBJ databases">
        <title>Culturing micro-colonial fungi from biological soil crusts in the Mojave desert and describing Neophaeococcomyces mojavensis, and introducing the new genera and species Taxawa tesnikishii.</title>
        <authorList>
            <person name="Kurbessoian T."/>
            <person name="Stajich J.E."/>
        </authorList>
    </citation>
    <scope>NUCLEOTIDE SEQUENCE</scope>
    <source>
        <strain evidence="2">TK_41</strain>
    </source>
</reference>
<dbReference type="AlphaFoldDB" id="A0AA39CPE1"/>
<feature type="compositionally biased region" description="Basic and acidic residues" evidence="1">
    <location>
        <begin position="301"/>
        <end position="313"/>
    </location>
</feature>
<evidence type="ECO:0000256" key="1">
    <source>
        <dbReference type="SAM" id="MobiDB-lite"/>
    </source>
</evidence>
<gene>
    <name evidence="2" type="ORF">H2200_000679</name>
</gene>
<proteinExistence type="predicted"/>
<comment type="caution">
    <text evidence="2">The sequence shown here is derived from an EMBL/GenBank/DDBJ whole genome shotgun (WGS) entry which is preliminary data.</text>
</comment>
<dbReference type="InterPro" id="IPR053221">
    <property type="entry name" value="Burnettramic_acid_biosynth"/>
</dbReference>
<keyword evidence="3" id="KW-1185">Reference proteome</keyword>
<feature type="compositionally biased region" description="Basic and acidic residues" evidence="1">
    <location>
        <begin position="374"/>
        <end position="399"/>
    </location>
</feature>
<evidence type="ECO:0000313" key="3">
    <source>
        <dbReference type="Proteomes" id="UP001172673"/>
    </source>
</evidence>
<organism evidence="2 3">
    <name type="scientific">Cladophialophora chaetospira</name>
    <dbReference type="NCBI Taxonomy" id="386627"/>
    <lineage>
        <taxon>Eukaryota</taxon>
        <taxon>Fungi</taxon>
        <taxon>Dikarya</taxon>
        <taxon>Ascomycota</taxon>
        <taxon>Pezizomycotina</taxon>
        <taxon>Eurotiomycetes</taxon>
        <taxon>Chaetothyriomycetidae</taxon>
        <taxon>Chaetothyriales</taxon>
        <taxon>Herpotrichiellaceae</taxon>
        <taxon>Cladophialophora</taxon>
    </lineage>
</organism>
<dbReference type="EMBL" id="JAPDRK010000001">
    <property type="protein sequence ID" value="KAJ9616959.1"/>
    <property type="molecule type" value="Genomic_DNA"/>
</dbReference>
<dbReference type="PANTHER" id="PTHR38887">
    <property type="entry name" value="CHROMOSOME 21, WHOLE GENOME SHOTGUN SEQUENCE"/>
    <property type="match status" value="1"/>
</dbReference>
<feature type="region of interest" description="Disordered" evidence="1">
    <location>
        <begin position="31"/>
        <end position="97"/>
    </location>
</feature>
<evidence type="ECO:0000313" key="2">
    <source>
        <dbReference type="EMBL" id="KAJ9616959.1"/>
    </source>
</evidence>
<sequence>MGRDRQGGGLAGGLLKGAGFVIGLGTELHAHNKARKSNSQSPQQQPQGRAVQDRTFPAIDGGPPTYDEAMTFRRSIDSKLPEIDEKRKDTADTTTMSSLPYPVILPQRRPNDKSRGFVRAYAPDLGRCKGIDGATFLNFLKQFHKSSQASGWFQVINIAAMGASFAPGVIAMAVTTSVQLASTAGAELQRRYRTNAYLDKTNEELFHPRNLHCMIMTFKPEASGTAVLNFDADGSSSAGPSTTLARFGCSISNRSSDMGRGNGGGMFRTSDGVTEGGLALPQAAYLVYPGPSPAEASSDVDENRLPRAQKESSWKSTGKLLADYKDRRAQAKFAATYGDDSGLAVPGATDPSRFASRFSDPNANPFSFMSGDGQQRDSSRGRGRDRLEPPGRDDWDRSRSSSQQGRSGGGLLGGVKGMMQQNILYLLIAEIPSEAEMRRML</sequence>
<dbReference type="Proteomes" id="UP001172673">
    <property type="component" value="Unassembled WGS sequence"/>
</dbReference>
<name>A0AA39CPE1_9EURO</name>
<dbReference type="PANTHER" id="PTHR38887:SF1">
    <property type="entry name" value="RAS MODIFICATION PROTEIN ERF4"/>
    <property type="match status" value="1"/>
</dbReference>
<accession>A0AA39CPE1</accession>